<dbReference type="GO" id="GO:0008168">
    <property type="term" value="F:methyltransferase activity"/>
    <property type="evidence" value="ECO:0007669"/>
    <property type="project" value="UniProtKB-KW"/>
</dbReference>
<name>A0A5C0XM60_PYRFU</name>
<dbReference type="EMBL" id="CP023154">
    <property type="protein sequence ID" value="QEK77867.1"/>
    <property type="molecule type" value="Genomic_DNA"/>
</dbReference>
<dbReference type="GeneID" id="41711927"/>
<dbReference type="InterPro" id="IPR041698">
    <property type="entry name" value="Methyltransf_25"/>
</dbReference>
<dbReference type="Proteomes" id="UP000324354">
    <property type="component" value="Chromosome"/>
</dbReference>
<organism evidence="2 3">
    <name type="scientific">Pyrococcus furiosus (strain ATCC 43587 / DSM 3638 / JCM 8422 / Vc1)</name>
    <dbReference type="NCBI Taxonomy" id="186497"/>
    <lineage>
        <taxon>Archaea</taxon>
        <taxon>Methanobacteriati</taxon>
        <taxon>Methanobacteriota</taxon>
        <taxon>Thermococci</taxon>
        <taxon>Thermococcales</taxon>
        <taxon>Thermococcaceae</taxon>
        <taxon>Pyrococcus</taxon>
    </lineage>
</organism>
<keyword evidence="2" id="KW-0489">Methyltransferase</keyword>
<dbReference type="Gene3D" id="3.40.50.150">
    <property type="entry name" value="Vaccinia Virus protein VP39"/>
    <property type="match status" value="1"/>
</dbReference>
<dbReference type="PANTHER" id="PTHR43591">
    <property type="entry name" value="METHYLTRANSFERASE"/>
    <property type="match status" value="1"/>
</dbReference>
<evidence type="ECO:0000313" key="3">
    <source>
        <dbReference type="Proteomes" id="UP000324354"/>
    </source>
</evidence>
<feature type="domain" description="Methyltransferase" evidence="1">
    <location>
        <begin position="43"/>
        <end position="137"/>
    </location>
</feature>
<dbReference type="PANTHER" id="PTHR43591:SF24">
    <property type="entry name" value="2-METHOXY-6-POLYPRENYL-1,4-BENZOQUINOL METHYLASE, MITOCHONDRIAL"/>
    <property type="match status" value="1"/>
</dbReference>
<dbReference type="InterPro" id="IPR029063">
    <property type="entry name" value="SAM-dependent_MTases_sf"/>
</dbReference>
<sequence length="228" mass="26556">MGFKEYYRAFPTYTKIESKEYKGRVETLGPILIKYMNKNRGKVLDLACGVGGFSFFLEDLGFDVVGLDNNPEMIEAAKRYAEKRSSKVNFVVGDAKNLPFENNSFDYVIFIDSIFHFTPSELNQVFKEVKRVIKPEGRFLIYFTDLRELLPNLKERLVIGEKYWVNRITTDTSERIATIEFKSEDDEFRVEFNIWGKTGVELLAKLYFTKEAEEKVGGYSYLIVYNPK</sequence>
<dbReference type="CDD" id="cd02440">
    <property type="entry name" value="AdoMet_MTases"/>
    <property type="match status" value="1"/>
</dbReference>
<dbReference type="GO" id="GO:0032259">
    <property type="term" value="P:methylation"/>
    <property type="evidence" value="ECO:0007669"/>
    <property type="project" value="UniProtKB-KW"/>
</dbReference>
<reference evidence="2 3" key="1">
    <citation type="submission" date="2017-08" db="EMBL/GenBank/DDBJ databases">
        <title>Resequencing and Reannotation of the genome of Pyrococcus furiosus type strain DSM3638.</title>
        <authorList>
            <person name="Reichelt R.M."/>
            <person name="Bunk B."/>
        </authorList>
    </citation>
    <scope>NUCLEOTIDE SEQUENCE [LARGE SCALE GENOMIC DNA]</scope>
    <source>
        <strain evidence="2 3">DSM 3638</strain>
    </source>
</reference>
<accession>A0A5C0XM60</accession>
<dbReference type="GeneID" id="13300970"/>
<dbReference type="Pfam" id="PF13649">
    <property type="entry name" value="Methyltransf_25"/>
    <property type="match status" value="1"/>
</dbReference>
<proteinExistence type="predicted"/>
<dbReference type="SUPFAM" id="SSF53335">
    <property type="entry name" value="S-adenosyl-L-methionine-dependent methyltransferases"/>
    <property type="match status" value="1"/>
</dbReference>
<keyword evidence="2" id="KW-0808">Transferase</keyword>
<protein>
    <submittedName>
        <fullName evidence="2">Class I SAM-dependent methyltransferase</fullName>
    </submittedName>
</protein>
<dbReference type="OrthoDB" id="147504at2157"/>
<evidence type="ECO:0000313" key="2">
    <source>
        <dbReference type="EMBL" id="QEK77867.1"/>
    </source>
</evidence>
<dbReference type="RefSeq" id="WP_011011250.1">
    <property type="nucleotide sequence ID" value="NC_003413.1"/>
</dbReference>
<evidence type="ECO:0000259" key="1">
    <source>
        <dbReference type="Pfam" id="PF13649"/>
    </source>
</evidence>
<gene>
    <name evidence="2" type="ORF">PFDSM3638_00625</name>
</gene>
<dbReference type="AlphaFoldDB" id="A0A5C0XM60"/>